<feature type="domain" description="Protein kinase" evidence="1">
    <location>
        <begin position="63"/>
        <end position="348"/>
    </location>
</feature>
<protein>
    <recommendedName>
        <fullName evidence="1">Protein kinase domain-containing protein</fullName>
    </recommendedName>
</protein>
<organism evidence="2 3">
    <name type="scientific">Gloeophyllum trabeum (strain ATCC 11539 / FP-39264 / Madison 617)</name>
    <name type="common">Brown rot fungus</name>
    <dbReference type="NCBI Taxonomy" id="670483"/>
    <lineage>
        <taxon>Eukaryota</taxon>
        <taxon>Fungi</taxon>
        <taxon>Dikarya</taxon>
        <taxon>Basidiomycota</taxon>
        <taxon>Agaricomycotina</taxon>
        <taxon>Agaricomycetes</taxon>
        <taxon>Gloeophyllales</taxon>
        <taxon>Gloeophyllaceae</taxon>
        <taxon>Gloeophyllum</taxon>
    </lineage>
</organism>
<accession>S7QB17</accession>
<dbReference type="InterPro" id="IPR011009">
    <property type="entry name" value="Kinase-like_dom_sf"/>
</dbReference>
<dbReference type="OrthoDB" id="5987198at2759"/>
<dbReference type="SMART" id="SM00220">
    <property type="entry name" value="S_TKc"/>
    <property type="match status" value="1"/>
</dbReference>
<dbReference type="eggNOG" id="ENOG502SIC4">
    <property type="taxonomic scope" value="Eukaryota"/>
</dbReference>
<dbReference type="GeneID" id="19299995"/>
<dbReference type="AlphaFoldDB" id="S7QB17"/>
<dbReference type="GO" id="GO:0004672">
    <property type="term" value="F:protein kinase activity"/>
    <property type="evidence" value="ECO:0007669"/>
    <property type="project" value="InterPro"/>
</dbReference>
<dbReference type="InterPro" id="IPR000719">
    <property type="entry name" value="Prot_kinase_dom"/>
</dbReference>
<dbReference type="STRING" id="670483.S7QB17"/>
<evidence type="ECO:0000259" key="1">
    <source>
        <dbReference type="PROSITE" id="PS50011"/>
    </source>
</evidence>
<dbReference type="RefSeq" id="XP_007864270.1">
    <property type="nucleotide sequence ID" value="XM_007866079.1"/>
</dbReference>
<dbReference type="GO" id="GO:0005524">
    <property type="term" value="F:ATP binding"/>
    <property type="evidence" value="ECO:0007669"/>
    <property type="project" value="InterPro"/>
</dbReference>
<dbReference type="HOGENOM" id="CLU_044121_2_1_1"/>
<evidence type="ECO:0000313" key="3">
    <source>
        <dbReference type="Proteomes" id="UP000030669"/>
    </source>
</evidence>
<dbReference type="Gene3D" id="1.10.510.10">
    <property type="entry name" value="Transferase(Phosphotransferase) domain 1"/>
    <property type="match status" value="1"/>
</dbReference>
<reference evidence="2 3" key="1">
    <citation type="journal article" date="2012" name="Science">
        <title>The Paleozoic origin of enzymatic lignin decomposition reconstructed from 31 fungal genomes.</title>
        <authorList>
            <person name="Floudas D."/>
            <person name="Binder M."/>
            <person name="Riley R."/>
            <person name="Barry K."/>
            <person name="Blanchette R.A."/>
            <person name="Henrissat B."/>
            <person name="Martinez A.T."/>
            <person name="Otillar R."/>
            <person name="Spatafora J.W."/>
            <person name="Yadav J.S."/>
            <person name="Aerts A."/>
            <person name="Benoit I."/>
            <person name="Boyd A."/>
            <person name="Carlson A."/>
            <person name="Copeland A."/>
            <person name="Coutinho P.M."/>
            <person name="de Vries R.P."/>
            <person name="Ferreira P."/>
            <person name="Findley K."/>
            <person name="Foster B."/>
            <person name="Gaskell J."/>
            <person name="Glotzer D."/>
            <person name="Gorecki P."/>
            <person name="Heitman J."/>
            <person name="Hesse C."/>
            <person name="Hori C."/>
            <person name="Igarashi K."/>
            <person name="Jurgens J.A."/>
            <person name="Kallen N."/>
            <person name="Kersten P."/>
            <person name="Kohler A."/>
            <person name="Kuees U."/>
            <person name="Kumar T.K.A."/>
            <person name="Kuo A."/>
            <person name="LaButti K."/>
            <person name="Larrondo L.F."/>
            <person name="Lindquist E."/>
            <person name="Ling A."/>
            <person name="Lombard V."/>
            <person name="Lucas S."/>
            <person name="Lundell T."/>
            <person name="Martin R."/>
            <person name="McLaughlin D.J."/>
            <person name="Morgenstern I."/>
            <person name="Morin E."/>
            <person name="Murat C."/>
            <person name="Nagy L.G."/>
            <person name="Nolan M."/>
            <person name="Ohm R.A."/>
            <person name="Patyshakuliyeva A."/>
            <person name="Rokas A."/>
            <person name="Ruiz-Duenas F.J."/>
            <person name="Sabat G."/>
            <person name="Salamov A."/>
            <person name="Samejima M."/>
            <person name="Schmutz J."/>
            <person name="Slot J.C."/>
            <person name="St John F."/>
            <person name="Stenlid J."/>
            <person name="Sun H."/>
            <person name="Sun S."/>
            <person name="Syed K."/>
            <person name="Tsang A."/>
            <person name="Wiebenga A."/>
            <person name="Young D."/>
            <person name="Pisabarro A."/>
            <person name="Eastwood D.C."/>
            <person name="Martin F."/>
            <person name="Cullen D."/>
            <person name="Grigoriev I.V."/>
            <person name="Hibbett D.S."/>
        </authorList>
    </citation>
    <scope>NUCLEOTIDE SEQUENCE [LARGE SCALE GENOMIC DNA]</scope>
    <source>
        <strain evidence="2 3">ATCC 11539</strain>
    </source>
</reference>
<proteinExistence type="predicted"/>
<dbReference type="OMA" id="RMNIMMD"/>
<dbReference type="Proteomes" id="UP000030669">
    <property type="component" value="Unassembled WGS sequence"/>
</dbReference>
<dbReference type="KEGG" id="gtr:GLOTRDRAFT_115170"/>
<dbReference type="PROSITE" id="PS50011">
    <property type="entry name" value="PROTEIN_KINASE_DOM"/>
    <property type="match status" value="1"/>
</dbReference>
<sequence>MSTEESLIARLEGRRNIYDENRIYGFEVFWRDHQPWLDERGYLLRPRYSPDWVPSWKGTNKDYTECEDGVGLRYDRIMDATRLSDGALVALKRVHKSEHPHEVEIATYLVSEPLASDTRNRTVPIYEILQLPNDEDEVLLVMPLLRRYDSPRFDTVGEVIAFLKQILEGLLFMHQNLVAHRDCNGYNIMLDPSRMYPQGFHPARPDRKRDFRRFAQYYTRSQRPPKYYYIDFGLSRRYRPEDMPPMEEIIRGGDKTAPEFENEDGRANPFYTDVYYLGNLMREDFIQDKYGFDFLQPLVQDMVQGDPCLRPTMEEVVPRFDDIVRGLSSWKLRSRVVKRDDYSIIGVFRTLSHWSRRIRFIIRRTPPIPLPDY</sequence>
<name>S7QB17_GLOTA</name>
<dbReference type="SUPFAM" id="SSF56112">
    <property type="entry name" value="Protein kinase-like (PK-like)"/>
    <property type="match status" value="1"/>
</dbReference>
<keyword evidence="3" id="KW-1185">Reference proteome</keyword>
<dbReference type="Pfam" id="PF00069">
    <property type="entry name" value="Pkinase"/>
    <property type="match status" value="1"/>
</dbReference>
<evidence type="ECO:0000313" key="2">
    <source>
        <dbReference type="EMBL" id="EPQ57121.1"/>
    </source>
</evidence>
<gene>
    <name evidence="2" type="ORF">GLOTRDRAFT_115170</name>
</gene>
<dbReference type="EMBL" id="KB469299">
    <property type="protein sequence ID" value="EPQ57121.1"/>
    <property type="molecule type" value="Genomic_DNA"/>
</dbReference>